<evidence type="ECO:0000313" key="3">
    <source>
        <dbReference type="EMBL" id="RCK45780.1"/>
    </source>
</evidence>
<dbReference type="InterPro" id="IPR005097">
    <property type="entry name" value="Sacchrp_dh_NADP-bd"/>
</dbReference>
<dbReference type="RefSeq" id="WP_114098189.1">
    <property type="nucleotide sequence ID" value="NZ_JPWI01000006.1"/>
</dbReference>
<dbReference type="OrthoDB" id="9769367at2"/>
<dbReference type="PANTHER" id="PTHR43796:SF2">
    <property type="entry name" value="CARBOXYNORSPERMIDINE SYNTHASE"/>
    <property type="match status" value="1"/>
</dbReference>
<protein>
    <submittedName>
        <fullName evidence="3">Saccharopine dehydrogenase</fullName>
    </submittedName>
</protein>
<dbReference type="InterPro" id="IPR036291">
    <property type="entry name" value="NAD(P)-bd_dom_sf"/>
</dbReference>
<sequence>MKKNVLIIGAGGVAQVVAHKCAQHNDVLGDIHIASRTAAKCQAIIDSIHEKKNLKNPGVLEGHALDATNVDATVALIEKTGCEIVINVGSAFINMPVMSACIKAGVAYLDTAIHEEQDKICETPPWYANYEWKRRAECEAAGVTAILGVGFDPGVVNAYAKLAVEDYFDKIDSIDIIDINAGSHGKYFATNFDPEINFREFTGTVYSWQDNQWKSNKMFEIKKIWDMPVVGESQTFMTGHDEVHSLSQNLDVPNVRFWMGFGDHYVNVFTVLKNIGLLSEQPVTTAEGLEVVPLKVVKACLPDPSSLAPDYTGKTCIGDLVKGTKDGKETEVLIYNVADHKDAYNEVGSQGISYTAGVPPVAAAMLIATGEWDVKKMANVEELPAKPFLNLLNGMGLPTRIKDADGDRALDFSAA</sequence>
<reference evidence="3 4" key="1">
    <citation type="submission" date="2014-07" db="EMBL/GenBank/DDBJ databases">
        <title>Draft genome sequence of Thalassospira profundimaris PR54-5.</title>
        <authorList>
            <person name="Lai Q."/>
            <person name="Shao Z."/>
        </authorList>
    </citation>
    <scope>NUCLEOTIDE SEQUENCE [LARGE SCALE GENOMIC DNA]</scope>
    <source>
        <strain evidence="3 4">PR54-5</strain>
    </source>
</reference>
<comment type="caution">
    <text evidence="3">The sequence shown here is derived from an EMBL/GenBank/DDBJ whole genome shotgun (WGS) entry which is preliminary data.</text>
</comment>
<dbReference type="Gene3D" id="3.40.50.720">
    <property type="entry name" value="NAD(P)-binding Rossmann-like Domain"/>
    <property type="match status" value="1"/>
</dbReference>
<proteinExistence type="predicted"/>
<feature type="domain" description="Saccharopine dehydrogenase NADP binding" evidence="1">
    <location>
        <begin position="5"/>
        <end position="146"/>
    </location>
</feature>
<dbReference type="InterPro" id="IPR032095">
    <property type="entry name" value="Sacchrp_dh-like_C"/>
</dbReference>
<dbReference type="AlphaFoldDB" id="A0A367WYH9"/>
<dbReference type="Gene3D" id="3.30.360.10">
    <property type="entry name" value="Dihydrodipicolinate Reductase, domain 2"/>
    <property type="match status" value="1"/>
</dbReference>
<name>A0A367WYH9_9PROT</name>
<dbReference type="EMBL" id="JPWI01000006">
    <property type="protein sequence ID" value="RCK45780.1"/>
    <property type="molecule type" value="Genomic_DNA"/>
</dbReference>
<evidence type="ECO:0000259" key="1">
    <source>
        <dbReference type="Pfam" id="PF03435"/>
    </source>
</evidence>
<dbReference type="SUPFAM" id="SSF51735">
    <property type="entry name" value="NAD(P)-binding Rossmann-fold domains"/>
    <property type="match status" value="1"/>
</dbReference>
<accession>A0A367WYH9</accession>
<dbReference type="PANTHER" id="PTHR43796">
    <property type="entry name" value="CARBOXYNORSPERMIDINE SYNTHASE"/>
    <property type="match status" value="1"/>
</dbReference>
<organism evidence="3 4">
    <name type="scientific">Thalassospira profundimaris</name>
    <dbReference type="NCBI Taxonomy" id="502049"/>
    <lineage>
        <taxon>Bacteria</taxon>
        <taxon>Pseudomonadati</taxon>
        <taxon>Pseudomonadota</taxon>
        <taxon>Alphaproteobacteria</taxon>
        <taxon>Rhodospirillales</taxon>
        <taxon>Thalassospiraceae</taxon>
        <taxon>Thalassospira</taxon>
    </lineage>
</organism>
<dbReference type="Pfam" id="PF16653">
    <property type="entry name" value="Sacchrp_dh_C"/>
    <property type="match status" value="1"/>
</dbReference>
<dbReference type="Proteomes" id="UP000252255">
    <property type="component" value="Unassembled WGS sequence"/>
</dbReference>
<gene>
    <name evidence="3" type="ORF">TH30_11605</name>
</gene>
<evidence type="ECO:0000259" key="2">
    <source>
        <dbReference type="Pfam" id="PF16653"/>
    </source>
</evidence>
<dbReference type="Pfam" id="PF03435">
    <property type="entry name" value="Sacchrp_dh_NADP"/>
    <property type="match status" value="1"/>
</dbReference>
<feature type="domain" description="Saccharopine dehydrogenase-like C-terminal" evidence="2">
    <location>
        <begin position="150"/>
        <end position="396"/>
    </location>
</feature>
<evidence type="ECO:0000313" key="4">
    <source>
        <dbReference type="Proteomes" id="UP000252255"/>
    </source>
</evidence>